<protein>
    <submittedName>
        <fullName evidence="1">Uncharacterized protein</fullName>
    </submittedName>
</protein>
<sequence>MSRTLSGDCRNPTSRVSSVSRANVQEISAILAIDLARPSDIPKSLARQAASS</sequence>
<dbReference type="Proteomes" id="UP000023351">
    <property type="component" value="Unassembled WGS sequence"/>
</dbReference>
<evidence type="ECO:0000313" key="1">
    <source>
        <dbReference type="EMBL" id="EUA73681.1"/>
    </source>
</evidence>
<proteinExistence type="predicted"/>
<accession>X8E0A4</accession>
<name>X8E0A4_9MYCO</name>
<comment type="caution">
    <text evidence="1">The sequence shown here is derived from an EMBL/GenBank/DDBJ whole genome shotgun (WGS) entry which is preliminary data.</text>
</comment>
<dbReference type="AlphaFoldDB" id="X8E0A4"/>
<organism evidence="1 2">
    <name type="scientific">Mycobacteroides abscessus subsp. bolletii 1513</name>
    <dbReference type="NCBI Taxonomy" id="1299321"/>
    <lineage>
        <taxon>Bacteria</taxon>
        <taxon>Bacillati</taxon>
        <taxon>Actinomycetota</taxon>
        <taxon>Actinomycetes</taxon>
        <taxon>Mycobacteriales</taxon>
        <taxon>Mycobacteriaceae</taxon>
        <taxon>Mycobacteroides</taxon>
        <taxon>Mycobacteroides abscessus</taxon>
    </lineage>
</organism>
<evidence type="ECO:0000313" key="2">
    <source>
        <dbReference type="Proteomes" id="UP000023351"/>
    </source>
</evidence>
<dbReference type="EMBL" id="JAOJ01000001">
    <property type="protein sequence ID" value="EUA73681.1"/>
    <property type="molecule type" value="Genomic_DNA"/>
</dbReference>
<reference evidence="1 2" key="1">
    <citation type="submission" date="2013-12" db="EMBL/GenBank/DDBJ databases">
        <authorList>
            <person name="Zelazny A."/>
            <person name="Olivier K."/>
            <person name="Holland S."/>
            <person name="Lenaerts A."/>
            <person name="Ordway D."/>
            <person name="DeGroote M.A."/>
            <person name="Parker T."/>
            <person name="Sizemore C."/>
            <person name="Tallon L.J."/>
            <person name="Sadzewicz L.K."/>
            <person name="Sengamalay N."/>
            <person name="Fraser C.M."/>
            <person name="Hine E."/>
            <person name="Shefchek K.A."/>
            <person name="Das S.P."/>
            <person name="Tettelin H."/>
        </authorList>
    </citation>
    <scope>NUCLEOTIDE SEQUENCE [LARGE SCALE GENOMIC DNA]</scope>
    <source>
        <strain evidence="1 2">1513</strain>
    </source>
</reference>
<gene>
    <name evidence="1" type="ORF">I540_0601</name>
</gene>